<dbReference type="Proteomes" id="UP001362999">
    <property type="component" value="Unassembled WGS sequence"/>
</dbReference>
<sequence>MHRCWDVPELKLAIFKNLDDYDAMRDASVFGAPDREWNFPPPRKMRALAHLAITCREFSDCALDLIWAVQHDYRRLLSCLPTDTWMMDDRGQFHIHASLRAEDWDRVLFYSHRIKELYDTKSGCVRLHPSVLDALLASVPPGPLLPNIRALSCRSVTPLFPHLATLVGRKLIEVQVELSDEKPWCLSAIQKIAETSPVLQRVLIGGRSPQYMEWSMRFISTLDQLRSLSLHAIDATLFDHISTLERLESLSLHKLRSQILSYSTSLPHHPRFPALQALHIATASLECVPIFLPAVNCSPLRMFTLVCRARVTSLGSNVPNVLAAIGAYSSPSHLTFLKIELQPDYRMGPIGSATPLTSDALRPLLRLSCLRHVELAYPGASLLGDTFIQYAAISWSALEELSIQCRAQRQLGLTFASLVSLARHCPRLRLLALDVDATHI</sequence>
<comment type="caution">
    <text evidence="1">The sequence shown here is derived from an EMBL/GenBank/DDBJ whole genome shotgun (WGS) entry which is preliminary data.</text>
</comment>
<reference evidence="1 2" key="1">
    <citation type="journal article" date="2024" name="J Genomics">
        <title>Draft genome sequencing and assembly of Favolaschia claudopus CIRM-BRFM 2984 isolated from oak limbs.</title>
        <authorList>
            <person name="Navarro D."/>
            <person name="Drula E."/>
            <person name="Chaduli D."/>
            <person name="Cazenave R."/>
            <person name="Ahrendt S."/>
            <person name="Wang J."/>
            <person name="Lipzen A."/>
            <person name="Daum C."/>
            <person name="Barry K."/>
            <person name="Grigoriev I.V."/>
            <person name="Favel A."/>
            <person name="Rosso M.N."/>
            <person name="Martin F."/>
        </authorList>
    </citation>
    <scope>NUCLEOTIDE SEQUENCE [LARGE SCALE GENOMIC DNA]</scope>
    <source>
        <strain evidence="1 2">CIRM-BRFM 2984</strain>
    </source>
</reference>
<name>A0AAW0BEL5_9AGAR</name>
<dbReference type="InterPro" id="IPR032675">
    <property type="entry name" value="LRR_dom_sf"/>
</dbReference>
<keyword evidence="2" id="KW-1185">Reference proteome</keyword>
<proteinExistence type="predicted"/>
<dbReference type="EMBL" id="JAWWNJ010000036">
    <property type="protein sequence ID" value="KAK7023341.1"/>
    <property type="molecule type" value="Genomic_DNA"/>
</dbReference>
<accession>A0AAW0BEL5</accession>
<organism evidence="1 2">
    <name type="scientific">Favolaschia claudopus</name>
    <dbReference type="NCBI Taxonomy" id="2862362"/>
    <lineage>
        <taxon>Eukaryota</taxon>
        <taxon>Fungi</taxon>
        <taxon>Dikarya</taxon>
        <taxon>Basidiomycota</taxon>
        <taxon>Agaricomycotina</taxon>
        <taxon>Agaricomycetes</taxon>
        <taxon>Agaricomycetidae</taxon>
        <taxon>Agaricales</taxon>
        <taxon>Marasmiineae</taxon>
        <taxon>Mycenaceae</taxon>
        <taxon>Favolaschia</taxon>
    </lineage>
</organism>
<dbReference type="Gene3D" id="3.80.10.10">
    <property type="entry name" value="Ribonuclease Inhibitor"/>
    <property type="match status" value="1"/>
</dbReference>
<evidence type="ECO:0008006" key="3">
    <source>
        <dbReference type="Google" id="ProtNLM"/>
    </source>
</evidence>
<protein>
    <recommendedName>
        <fullName evidence="3">F-box domain-containing protein</fullName>
    </recommendedName>
</protein>
<dbReference type="AlphaFoldDB" id="A0AAW0BEL5"/>
<gene>
    <name evidence="1" type="ORF">R3P38DRAFT_2423922</name>
</gene>
<evidence type="ECO:0000313" key="1">
    <source>
        <dbReference type="EMBL" id="KAK7023341.1"/>
    </source>
</evidence>
<evidence type="ECO:0000313" key="2">
    <source>
        <dbReference type="Proteomes" id="UP001362999"/>
    </source>
</evidence>
<feature type="non-terminal residue" evidence="1">
    <location>
        <position position="440"/>
    </location>
</feature>
<dbReference type="SUPFAM" id="SSF52047">
    <property type="entry name" value="RNI-like"/>
    <property type="match status" value="1"/>
</dbReference>